<dbReference type="Gene3D" id="3.40.50.720">
    <property type="entry name" value="NAD(P)-binding Rossmann-like Domain"/>
    <property type="match status" value="1"/>
</dbReference>
<proteinExistence type="predicted"/>
<protein>
    <recommendedName>
        <fullName evidence="1">NAD(P)-binding domain-containing protein</fullName>
    </recommendedName>
</protein>
<feature type="domain" description="NAD(P)-binding" evidence="1">
    <location>
        <begin position="71"/>
        <end position="277"/>
    </location>
</feature>
<dbReference type="AlphaFoldDB" id="A0A1D2A8B0"/>
<dbReference type="PANTHER" id="PTHR15020:SF50">
    <property type="entry name" value="UPF0659 PROTEIN YMR090W"/>
    <property type="match status" value="1"/>
</dbReference>
<evidence type="ECO:0000313" key="2">
    <source>
        <dbReference type="EMBL" id="JAT75459.1"/>
    </source>
</evidence>
<dbReference type="InterPro" id="IPR016040">
    <property type="entry name" value="NAD(P)-bd_dom"/>
</dbReference>
<dbReference type="Pfam" id="PF13460">
    <property type="entry name" value="NAD_binding_10"/>
    <property type="match status" value="1"/>
</dbReference>
<dbReference type="InterPro" id="IPR036291">
    <property type="entry name" value="NAD(P)-bd_dom_sf"/>
</dbReference>
<gene>
    <name evidence="2" type="ORF">g.22496</name>
</gene>
<dbReference type="SUPFAM" id="SSF51735">
    <property type="entry name" value="NAD(P)-binding Rossmann-fold domains"/>
    <property type="match status" value="1"/>
</dbReference>
<reference evidence="2" key="1">
    <citation type="submission" date="2015-08" db="EMBL/GenBank/DDBJ databases">
        <authorList>
            <person name="Babu N.S."/>
            <person name="Beckwith C.J."/>
            <person name="Beseler K.G."/>
            <person name="Brison A."/>
            <person name="Carone J.V."/>
            <person name="Caskin T.P."/>
            <person name="Diamond M."/>
            <person name="Durham M.E."/>
            <person name="Foxe J.M."/>
            <person name="Go M."/>
            <person name="Henderson B.A."/>
            <person name="Jones I.B."/>
            <person name="McGettigan J.A."/>
            <person name="Micheletti S.J."/>
            <person name="Nasrallah M.E."/>
            <person name="Ortiz D."/>
            <person name="Piller C.R."/>
            <person name="Privatt S.R."/>
            <person name="Schneider S.L."/>
            <person name="Sharp S."/>
            <person name="Smith T.C."/>
            <person name="Stanton J.D."/>
            <person name="Ullery H.E."/>
            <person name="Wilson R.J."/>
            <person name="Serrano M.G."/>
            <person name="Buck G."/>
            <person name="Lee V."/>
            <person name="Wang Y."/>
            <person name="Carvalho R."/>
            <person name="Voegtly L."/>
            <person name="Shi R."/>
            <person name="Duckworth R."/>
            <person name="Johnson A."/>
            <person name="Loviza R."/>
            <person name="Walstead R."/>
            <person name="Shah Z."/>
            <person name="Kiflezghi M."/>
            <person name="Wade K."/>
            <person name="Ball S.L."/>
            <person name="Bradley K.W."/>
            <person name="Asai D.J."/>
            <person name="Bowman C.A."/>
            <person name="Russell D.A."/>
            <person name="Pope W.H."/>
            <person name="Jacobs-Sera D."/>
            <person name="Hendrix R.W."/>
            <person name="Hatfull G.F."/>
        </authorList>
    </citation>
    <scope>NUCLEOTIDE SEQUENCE</scope>
</reference>
<accession>A0A1D2A8B0</accession>
<organism evidence="2">
    <name type="scientific">Auxenochlorella protothecoides</name>
    <name type="common">Green microalga</name>
    <name type="synonym">Chlorella protothecoides</name>
    <dbReference type="NCBI Taxonomy" id="3075"/>
    <lineage>
        <taxon>Eukaryota</taxon>
        <taxon>Viridiplantae</taxon>
        <taxon>Chlorophyta</taxon>
        <taxon>core chlorophytes</taxon>
        <taxon>Trebouxiophyceae</taxon>
        <taxon>Chlorellales</taxon>
        <taxon>Chlorellaceae</taxon>
        <taxon>Auxenochlorella</taxon>
    </lineage>
</organism>
<evidence type="ECO:0000259" key="1">
    <source>
        <dbReference type="Pfam" id="PF13460"/>
    </source>
</evidence>
<dbReference type="PANTHER" id="PTHR15020">
    <property type="entry name" value="FLAVIN REDUCTASE-RELATED"/>
    <property type="match status" value="1"/>
</dbReference>
<name>A0A1D2A8B0_AUXPR</name>
<dbReference type="EMBL" id="GDKF01003163">
    <property type="protein sequence ID" value="JAT75459.1"/>
    <property type="molecule type" value="Transcribed_RNA"/>
</dbReference>
<sequence>MSVASMSPSRAGVDQSLSSGATFMTGARIHAVRQACPCRPRGRHSRVQDSARRRDVVRCALDPGSLVLVAGATGGVGQLVCAKLLERGMRVRALCRSEERAARLLGRREGLEVALGDVRQPSTLRPAFQAVQAVACAMGTTAFPTLRWLGNNTPAAVNEAGTRALIDAAQEACPAAPFVLVSSAGVERADRLPYSILNAGGVLTAMAAAEAALRASGLAYTIVRPGRLTDGPYTSYDINTLLKGVAGQRQAVQLASRDVLDGEASRIAVAELVVQALVTGALRDTSVSISSTTGSGPGDDTGEWKKLFQGLA</sequence>